<dbReference type="InterPro" id="IPR047124">
    <property type="entry name" value="HI_0220.2"/>
</dbReference>
<dbReference type="AlphaFoldDB" id="A0A0B3S1H2"/>
<keyword evidence="3" id="KW-1185">Reference proteome</keyword>
<accession>A0A0B3S1H2</accession>
<dbReference type="SMART" id="SM00987">
    <property type="entry name" value="UreE_C"/>
    <property type="match status" value="1"/>
</dbReference>
<reference evidence="2 3" key="1">
    <citation type="submission" date="2014-10" db="EMBL/GenBank/DDBJ databases">
        <title>Genome sequence of Ponticoccus sp. strain UMTAT08 isolated from clonal culture of toxic dinoflagellate Alexandrium tamiyavanichii.</title>
        <authorList>
            <person name="Gan H.Y."/>
            <person name="Muhd D.-D."/>
            <person name="Mohd Noor M.E."/>
            <person name="Yeong Y.S."/>
            <person name="Usup G."/>
        </authorList>
    </citation>
    <scope>NUCLEOTIDE SEQUENCE [LARGE SCALE GENOMIC DNA]</scope>
    <source>
        <strain evidence="2 3">UMTAT08</strain>
    </source>
</reference>
<dbReference type="InterPro" id="IPR036895">
    <property type="entry name" value="Uracil-DNA_glycosylase-like_sf"/>
</dbReference>
<proteinExistence type="predicted"/>
<dbReference type="RefSeq" id="WP_043142550.1">
    <property type="nucleotide sequence ID" value="NZ_JSUQ01000010.1"/>
</dbReference>
<dbReference type="SUPFAM" id="SSF52141">
    <property type="entry name" value="Uracil-DNA glycosylase-like"/>
    <property type="match status" value="1"/>
</dbReference>
<dbReference type="CDD" id="cd10033">
    <property type="entry name" value="UDG_like"/>
    <property type="match status" value="1"/>
</dbReference>
<organism evidence="2 3">
    <name type="scientific">Mameliella alba</name>
    <dbReference type="NCBI Taxonomy" id="561184"/>
    <lineage>
        <taxon>Bacteria</taxon>
        <taxon>Pseudomonadati</taxon>
        <taxon>Pseudomonadota</taxon>
        <taxon>Alphaproteobacteria</taxon>
        <taxon>Rhodobacterales</taxon>
        <taxon>Roseobacteraceae</taxon>
        <taxon>Mameliella</taxon>
    </lineage>
</organism>
<dbReference type="OrthoDB" id="9789139at2"/>
<evidence type="ECO:0000259" key="1">
    <source>
        <dbReference type="SMART" id="SM00986"/>
    </source>
</evidence>
<dbReference type="EMBL" id="JSUQ01000010">
    <property type="protein sequence ID" value="KHQ52803.1"/>
    <property type="molecule type" value="Genomic_DNA"/>
</dbReference>
<evidence type="ECO:0000313" key="3">
    <source>
        <dbReference type="Proteomes" id="UP000030960"/>
    </source>
</evidence>
<dbReference type="PATRIC" id="fig|1515334.3.peg.2858"/>
<protein>
    <submittedName>
        <fullName evidence="2">Uracil-DNA glycosylase superfamily protein</fullName>
    </submittedName>
</protein>
<dbReference type="STRING" id="561184.SAMN05216376_10810"/>
<evidence type="ECO:0000313" key="2">
    <source>
        <dbReference type="EMBL" id="KHQ52803.1"/>
    </source>
</evidence>
<dbReference type="PANTHER" id="PTHR42160">
    <property type="entry name" value="URACIL-DNA GLYCOSYLASE SUPERFAMILY PROTEIN"/>
    <property type="match status" value="1"/>
</dbReference>
<dbReference type="Proteomes" id="UP000030960">
    <property type="component" value="Unassembled WGS sequence"/>
</dbReference>
<dbReference type="SMART" id="SM00986">
    <property type="entry name" value="UDG"/>
    <property type="match status" value="1"/>
</dbReference>
<name>A0A0B3S1H2_9RHOB</name>
<sequence length="193" mass="21748">MHQLLADIRACRLCADRFAATETEHAPRPVLRAQPSARLLIAGQAPGMKVHHSGLPFTDPSGDRLRDWLGLDSETFYDENRVAIVPMAFCFPGYRKGSDLPPPPICARTWRRQVIEALPEVQLTVLVGGYAQKWHLGVKTGVTETVTRWRDFSPAALPLPHPSWRNTAWLKRNPWFEAELLPVLRTRVAEVLA</sequence>
<dbReference type="PANTHER" id="PTHR42160:SF1">
    <property type="entry name" value="URACIL-DNA GLYCOSYLASE SUPERFAMILY PROTEIN"/>
    <property type="match status" value="1"/>
</dbReference>
<feature type="domain" description="Uracil-DNA glycosylase-like" evidence="1">
    <location>
        <begin position="30"/>
        <end position="185"/>
    </location>
</feature>
<dbReference type="Gene3D" id="3.40.470.10">
    <property type="entry name" value="Uracil-DNA glycosylase-like domain"/>
    <property type="match status" value="1"/>
</dbReference>
<dbReference type="Pfam" id="PF03167">
    <property type="entry name" value="UDG"/>
    <property type="match status" value="1"/>
</dbReference>
<comment type="caution">
    <text evidence="2">The sequence shown here is derived from an EMBL/GenBank/DDBJ whole genome shotgun (WGS) entry which is preliminary data.</text>
</comment>
<gene>
    <name evidence="2" type="ORF">OA50_02840</name>
</gene>
<dbReference type="InterPro" id="IPR005122">
    <property type="entry name" value="Uracil-DNA_glycosylase-like"/>
</dbReference>